<reference evidence="1" key="1">
    <citation type="submission" date="2018-06" db="EMBL/GenBank/DDBJ databases">
        <title>Draft genome sequence of Methanothermobacter thermautotrophicus Strain WHS, a thermophilic, hydrogenotrophic methanogen isolated from Washburn Hot Springs in Yellowstone National Park, USA.</title>
        <authorList>
            <person name="Mckay L.J."/>
            <person name="Klingelsmith K."/>
            <person name="Inskeep W.P."/>
            <person name="Fields M.W."/>
        </authorList>
    </citation>
    <scope>NUCLEOTIDE SEQUENCE</scope>
    <source>
        <strain evidence="1">WHS</strain>
    </source>
</reference>
<name>A0A842YM18_METTF</name>
<dbReference type="Proteomes" id="UP000646659">
    <property type="component" value="Unassembled WGS sequence"/>
</dbReference>
<keyword evidence="1" id="KW-0328">Glycosyltransferase</keyword>
<organism evidence="1 2">
    <name type="scientific">Methanothermobacter thermautotrophicus</name>
    <name type="common">Methanobacterium thermoformicicum</name>
    <dbReference type="NCBI Taxonomy" id="145262"/>
    <lineage>
        <taxon>Archaea</taxon>
        <taxon>Methanobacteriati</taxon>
        <taxon>Methanobacteriota</taxon>
        <taxon>Methanomada group</taxon>
        <taxon>Methanobacteria</taxon>
        <taxon>Methanobacteriales</taxon>
        <taxon>Methanobacteriaceae</taxon>
        <taxon>Methanothermobacter</taxon>
    </lineage>
</organism>
<dbReference type="SUPFAM" id="SSF57903">
    <property type="entry name" value="FYVE/PHD zinc finger"/>
    <property type="match status" value="1"/>
</dbReference>
<comment type="caution">
    <text evidence="1">The sequence shown here is derived from an EMBL/GenBank/DDBJ whole genome shotgun (WGS) entry which is preliminary data.</text>
</comment>
<dbReference type="EMBL" id="QKOF01000007">
    <property type="protein sequence ID" value="MBE2900632.1"/>
    <property type="molecule type" value="Genomic_DNA"/>
</dbReference>
<dbReference type="GO" id="GO:0016757">
    <property type="term" value="F:glycosyltransferase activity"/>
    <property type="evidence" value="ECO:0007669"/>
    <property type="project" value="UniProtKB-KW"/>
</dbReference>
<dbReference type="AlphaFoldDB" id="A0A842YM18"/>
<accession>A0A842YM18</accession>
<gene>
    <name evidence="1" type="ORF">DNK57_07510</name>
</gene>
<sequence>MELRGICSICGQAGFLHTCRLCGAQVCSECYIPDLGVCRICRSKIQRKSEGSL</sequence>
<evidence type="ECO:0000313" key="1">
    <source>
        <dbReference type="EMBL" id="MBE2900632.1"/>
    </source>
</evidence>
<dbReference type="InterPro" id="IPR011011">
    <property type="entry name" value="Znf_FYVE_PHD"/>
</dbReference>
<proteinExistence type="predicted"/>
<evidence type="ECO:0000313" key="2">
    <source>
        <dbReference type="Proteomes" id="UP000646659"/>
    </source>
</evidence>
<protein>
    <submittedName>
        <fullName evidence="1">Orotate phosphoribosyltransferase</fullName>
    </submittedName>
</protein>
<keyword evidence="1" id="KW-0808">Transferase</keyword>